<keyword evidence="13" id="KW-1185">Reference proteome</keyword>
<evidence type="ECO:0000313" key="12">
    <source>
        <dbReference type="EMBL" id="KAF9594158.1"/>
    </source>
</evidence>
<proteinExistence type="inferred from homology"/>
<accession>A0A835LG14</accession>
<protein>
    <submittedName>
        <fullName evidence="12">Uncharacterized protein</fullName>
    </submittedName>
</protein>
<comment type="subcellular location">
    <subcellularLocation>
        <location evidence="1">Cell membrane</location>
        <topology evidence="1">Single-pass membrane protein</topology>
    </subcellularLocation>
</comment>
<keyword evidence="7" id="KW-0677">Repeat</keyword>
<comment type="caution">
    <text evidence="12">The sequence shown here is derived from an EMBL/GenBank/DDBJ whole genome shotgun (WGS) entry which is preliminary data.</text>
</comment>
<evidence type="ECO:0000256" key="1">
    <source>
        <dbReference type="ARBA" id="ARBA00004162"/>
    </source>
</evidence>
<evidence type="ECO:0000256" key="10">
    <source>
        <dbReference type="ARBA" id="ARBA00023180"/>
    </source>
</evidence>
<dbReference type="AlphaFoldDB" id="A0A835LG14"/>
<dbReference type="Proteomes" id="UP000631114">
    <property type="component" value="Unassembled WGS sequence"/>
</dbReference>
<keyword evidence="4" id="KW-0433">Leucine-rich repeat</keyword>
<evidence type="ECO:0000256" key="3">
    <source>
        <dbReference type="ARBA" id="ARBA00022475"/>
    </source>
</evidence>
<comment type="similarity">
    <text evidence="2">Belongs to the RLP family.</text>
</comment>
<dbReference type="EMBL" id="JADFTS010000008">
    <property type="protein sequence ID" value="KAF9594158.1"/>
    <property type="molecule type" value="Genomic_DNA"/>
</dbReference>
<evidence type="ECO:0000256" key="4">
    <source>
        <dbReference type="ARBA" id="ARBA00022614"/>
    </source>
</evidence>
<dbReference type="Gene3D" id="3.80.10.10">
    <property type="entry name" value="Ribonuclease Inhibitor"/>
    <property type="match status" value="2"/>
</dbReference>
<dbReference type="FunFam" id="3.80.10.10:FF:000095">
    <property type="entry name" value="LRR receptor-like serine/threonine-protein kinase GSO1"/>
    <property type="match status" value="1"/>
</dbReference>
<dbReference type="PANTHER" id="PTHR48065:SF55">
    <property type="entry name" value="KINASE BRI1, PUTATIVE-RELATED"/>
    <property type="match status" value="1"/>
</dbReference>
<evidence type="ECO:0000256" key="2">
    <source>
        <dbReference type="ARBA" id="ARBA00009592"/>
    </source>
</evidence>
<keyword evidence="3" id="KW-1003">Cell membrane</keyword>
<evidence type="ECO:0000256" key="11">
    <source>
        <dbReference type="SAM" id="Phobius"/>
    </source>
</evidence>
<keyword evidence="9 11" id="KW-0472">Membrane</keyword>
<keyword evidence="10" id="KW-0325">Glycoprotein</keyword>
<dbReference type="FunFam" id="3.80.10.10:FF:000111">
    <property type="entry name" value="LRR receptor-like serine/threonine-protein kinase ERECTA"/>
    <property type="match status" value="1"/>
</dbReference>
<dbReference type="Pfam" id="PF13855">
    <property type="entry name" value="LRR_8"/>
    <property type="match status" value="2"/>
</dbReference>
<sequence>MRILLPTVQNYYKERSWPKIEVLNLAANSIYGMFPSSVGNMTSLVNLDLFFNDIEGGIPSPIGYLCNLKSLNMFGISTWLHANWVLRFQRGEGSGVLGLLKCNYIRSTTKSTQGYVDLSSNLFGEAIPLPVVEIELLELSNNQFSGTIPTNIGQVLPDLIFFSLSHNHITGEIPASIGDMLLLQVLDLSSNNLTGEIPPNLQYCSYMKVLDLDSNNFYGTIPSSFGQLSQLQSLHLSNNRLSGELPPSLQSLTTLKTLDLGNNHFFGNIPLWIGEKLSSLKILRLSLPPNITGFKAMLRVQNAIEYRFFGKYRGVYYEESLIVTTKGQTQRYTEALSLVTSIDLSGNHFHGDFPEAITKLRGLVVLNTSRNHFSGHIPSAIAELHELSSFDISSNEISGVIPSSMSSMSYLSYLNLSNNNFSGKIPFEGQMTTFDASAFSGNLRLCGPPLSTKCDGTASDKGGTTEVDFTDNWFYLSMGLGFVLGLLVPLAIFAIKRPWSDAYFGFMDKILEKPLH</sequence>
<keyword evidence="6" id="KW-0732">Signal</keyword>
<dbReference type="OrthoDB" id="1600340at2759"/>
<dbReference type="InterPro" id="IPR001611">
    <property type="entry name" value="Leu-rich_rpt"/>
</dbReference>
<reference evidence="12 13" key="1">
    <citation type="submission" date="2020-10" db="EMBL/GenBank/DDBJ databases">
        <title>The Coptis chinensis genome and diversification of protoberbering-type alkaloids.</title>
        <authorList>
            <person name="Wang B."/>
            <person name="Shu S."/>
            <person name="Song C."/>
            <person name="Liu Y."/>
        </authorList>
    </citation>
    <scope>NUCLEOTIDE SEQUENCE [LARGE SCALE GENOMIC DNA]</scope>
    <source>
        <strain evidence="12">HL-2020</strain>
        <tissue evidence="12">Leaf</tissue>
    </source>
</reference>
<dbReference type="PANTHER" id="PTHR48065">
    <property type="entry name" value="OS10G0469600 PROTEIN"/>
    <property type="match status" value="1"/>
</dbReference>
<evidence type="ECO:0000256" key="6">
    <source>
        <dbReference type="ARBA" id="ARBA00022729"/>
    </source>
</evidence>
<evidence type="ECO:0000256" key="9">
    <source>
        <dbReference type="ARBA" id="ARBA00023136"/>
    </source>
</evidence>
<evidence type="ECO:0000256" key="8">
    <source>
        <dbReference type="ARBA" id="ARBA00022989"/>
    </source>
</evidence>
<evidence type="ECO:0000256" key="7">
    <source>
        <dbReference type="ARBA" id="ARBA00022737"/>
    </source>
</evidence>
<dbReference type="Pfam" id="PF00560">
    <property type="entry name" value="LRR_1"/>
    <property type="match status" value="4"/>
</dbReference>
<evidence type="ECO:0000256" key="5">
    <source>
        <dbReference type="ARBA" id="ARBA00022692"/>
    </source>
</evidence>
<keyword evidence="8 11" id="KW-1133">Transmembrane helix</keyword>
<dbReference type="GO" id="GO:0005886">
    <property type="term" value="C:plasma membrane"/>
    <property type="evidence" value="ECO:0007669"/>
    <property type="project" value="UniProtKB-SubCell"/>
</dbReference>
<dbReference type="InterPro" id="IPR032675">
    <property type="entry name" value="LRR_dom_sf"/>
</dbReference>
<dbReference type="SUPFAM" id="SSF52058">
    <property type="entry name" value="L domain-like"/>
    <property type="match status" value="2"/>
</dbReference>
<gene>
    <name evidence="12" type="ORF">IFM89_028815</name>
</gene>
<feature type="transmembrane region" description="Helical" evidence="11">
    <location>
        <begin position="473"/>
        <end position="495"/>
    </location>
</feature>
<name>A0A835LG14_9MAGN</name>
<keyword evidence="5 11" id="KW-0812">Transmembrane</keyword>
<evidence type="ECO:0000313" key="13">
    <source>
        <dbReference type="Proteomes" id="UP000631114"/>
    </source>
</evidence>
<organism evidence="12 13">
    <name type="scientific">Coptis chinensis</name>
    <dbReference type="NCBI Taxonomy" id="261450"/>
    <lineage>
        <taxon>Eukaryota</taxon>
        <taxon>Viridiplantae</taxon>
        <taxon>Streptophyta</taxon>
        <taxon>Embryophyta</taxon>
        <taxon>Tracheophyta</taxon>
        <taxon>Spermatophyta</taxon>
        <taxon>Magnoliopsida</taxon>
        <taxon>Ranunculales</taxon>
        <taxon>Ranunculaceae</taxon>
        <taxon>Coptidoideae</taxon>
        <taxon>Coptis</taxon>
    </lineage>
</organism>
<dbReference type="PRINTS" id="PR00019">
    <property type="entry name" value="LEURICHRPT"/>
</dbReference>